<accession>A0A370N941</accession>
<protein>
    <submittedName>
        <fullName evidence="1">Uncharacterized protein</fullName>
    </submittedName>
</protein>
<dbReference type="AlphaFoldDB" id="A0A370N941"/>
<keyword evidence="2" id="KW-1185">Reference proteome</keyword>
<organism evidence="1 2">
    <name type="scientific">Paraburkholderia lacunae</name>
    <dbReference type="NCBI Taxonomy" id="2211104"/>
    <lineage>
        <taxon>Bacteria</taxon>
        <taxon>Pseudomonadati</taxon>
        <taxon>Pseudomonadota</taxon>
        <taxon>Betaproteobacteria</taxon>
        <taxon>Burkholderiales</taxon>
        <taxon>Burkholderiaceae</taxon>
        <taxon>Paraburkholderia</taxon>
    </lineage>
</organism>
<comment type="caution">
    <text evidence="1">The sequence shown here is derived from an EMBL/GenBank/DDBJ whole genome shotgun (WGS) entry which is preliminary data.</text>
</comment>
<dbReference type="Proteomes" id="UP000254875">
    <property type="component" value="Unassembled WGS sequence"/>
</dbReference>
<name>A0A370N941_9BURK</name>
<reference evidence="2" key="1">
    <citation type="submission" date="2018-05" db="EMBL/GenBank/DDBJ databases">
        <authorList>
            <person name="Feng T."/>
        </authorList>
    </citation>
    <scope>NUCLEOTIDE SEQUENCE [LARGE SCALE GENOMIC DNA]</scope>
    <source>
        <strain evidence="2">S27</strain>
    </source>
</reference>
<proteinExistence type="predicted"/>
<gene>
    <name evidence="1" type="ORF">DLM46_14475</name>
</gene>
<evidence type="ECO:0000313" key="2">
    <source>
        <dbReference type="Proteomes" id="UP000254875"/>
    </source>
</evidence>
<evidence type="ECO:0000313" key="1">
    <source>
        <dbReference type="EMBL" id="RDK02139.1"/>
    </source>
</evidence>
<dbReference type="EMBL" id="QHKS01000008">
    <property type="protein sequence ID" value="RDK02139.1"/>
    <property type="molecule type" value="Genomic_DNA"/>
</dbReference>
<sequence>MIEDRDLALEVSNRMLKINASIDDSIIFVQQHCSVEEIERFKMAMGEVMYKVFEEALIPIYKKHPDLVPKGQRVSGIND</sequence>
<dbReference type="OrthoDB" id="9008236at2"/>